<protein>
    <submittedName>
        <fullName evidence="3">Uncharacterized protein</fullName>
    </submittedName>
</protein>
<dbReference type="Proteomes" id="UP000501452">
    <property type="component" value="Chromosome"/>
</dbReference>
<evidence type="ECO:0000313" key="4">
    <source>
        <dbReference type="Proteomes" id="UP000501452"/>
    </source>
</evidence>
<name>A0A6G8Q7R7_9ACTN</name>
<sequence>MGKILTVAALVLALSLAGWSSPAQALVPSTDFDADLEEDGDVQMCNRGGLESAYYFRAIVNLNADTSLLPGADPRFVDVTDTGEFCEALVQGFNNGGIRAPLAQWSYSLHPDRLQININPDKYPSLPESQQLATMTHEMEHGAGLDHPPIGRYWCQNAVISTLAGCRSIDTPRRMTPGPQDAASFDAYWDRIGNPSGDGPYPVRNKCWDDTDADGDGVCDRFGPPASARDGRAAPATPVPTPGVIEE</sequence>
<organism evidence="3 4">
    <name type="scientific">Rubrobacter tropicus</name>
    <dbReference type="NCBI Taxonomy" id="2653851"/>
    <lineage>
        <taxon>Bacteria</taxon>
        <taxon>Bacillati</taxon>
        <taxon>Actinomycetota</taxon>
        <taxon>Rubrobacteria</taxon>
        <taxon>Rubrobacterales</taxon>
        <taxon>Rubrobacteraceae</taxon>
        <taxon>Rubrobacter</taxon>
    </lineage>
</organism>
<proteinExistence type="predicted"/>
<evidence type="ECO:0000313" key="3">
    <source>
        <dbReference type="EMBL" id="QIN82510.1"/>
    </source>
</evidence>
<feature type="chain" id="PRO_5026217778" evidence="2">
    <location>
        <begin position="26"/>
        <end position="247"/>
    </location>
</feature>
<evidence type="ECO:0000256" key="2">
    <source>
        <dbReference type="SAM" id="SignalP"/>
    </source>
</evidence>
<keyword evidence="2" id="KW-0732">Signal</keyword>
<keyword evidence="4" id="KW-1185">Reference proteome</keyword>
<gene>
    <name evidence="3" type="ORF">GBA63_07545</name>
</gene>
<dbReference type="AlphaFoldDB" id="A0A6G8Q7R7"/>
<dbReference type="EMBL" id="CP045119">
    <property type="protein sequence ID" value="QIN82510.1"/>
    <property type="molecule type" value="Genomic_DNA"/>
</dbReference>
<dbReference type="RefSeq" id="WP_166174926.1">
    <property type="nucleotide sequence ID" value="NZ_CP045119.1"/>
</dbReference>
<reference evidence="3 4" key="1">
    <citation type="submission" date="2019-10" db="EMBL/GenBank/DDBJ databases">
        <title>Rubrobacter sp nov SCSIO 52090 isolated from a deep-sea sediment in the South China Sea.</title>
        <authorList>
            <person name="Chen R.W."/>
        </authorList>
    </citation>
    <scope>NUCLEOTIDE SEQUENCE [LARGE SCALE GENOMIC DNA]</scope>
    <source>
        <strain evidence="3 4">SCSIO 52909</strain>
    </source>
</reference>
<accession>A0A6G8Q7R7</accession>
<feature type="signal peptide" evidence="2">
    <location>
        <begin position="1"/>
        <end position="25"/>
    </location>
</feature>
<dbReference type="KEGG" id="rub:GBA63_07545"/>
<evidence type="ECO:0000256" key="1">
    <source>
        <dbReference type="SAM" id="MobiDB-lite"/>
    </source>
</evidence>
<feature type="region of interest" description="Disordered" evidence="1">
    <location>
        <begin position="209"/>
        <end position="247"/>
    </location>
</feature>